<protein>
    <submittedName>
        <fullName evidence="1">Uncharacterized protein</fullName>
    </submittedName>
</protein>
<dbReference type="OrthoDB" id="2603229at2"/>
<proteinExistence type="predicted"/>
<sequence>MNADINKLLLQIIHTYKEQGPQWKPGKDLLHLKKRISRRDLPLESTLHQYNSLIIDIVTNIRSNVHIYYLEHFEQRYIVFSANYWIIIIGEDKILETAMITRSPERYLSKEKGYTYIGTVKEVFSWIE</sequence>
<gene>
    <name evidence="1" type="ORF">FG383_14625</name>
</gene>
<dbReference type="EMBL" id="VDGG01000033">
    <property type="protein sequence ID" value="TQR10953.1"/>
    <property type="molecule type" value="Genomic_DNA"/>
</dbReference>
<dbReference type="Proteomes" id="UP000318937">
    <property type="component" value="Unassembled WGS sequence"/>
</dbReference>
<evidence type="ECO:0000313" key="1">
    <source>
        <dbReference type="EMBL" id="TQR10953.1"/>
    </source>
</evidence>
<reference evidence="1 2" key="1">
    <citation type="submission" date="2019-05" db="EMBL/GenBank/DDBJ databases">
        <title>Psychrobacillus vulpis sp. nov., a new species isolated from feces of a red fox that inhabits in The Tablas de Daimiel Natural Park, Albacete, Spain.</title>
        <authorList>
            <person name="Rodriguez M."/>
            <person name="Reina J.C."/>
            <person name="Bejar V."/>
            <person name="Llamas I."/>
        </authorList>
    </citation>
    <scope>NUCLEOTIDE SEQUENCE [LARGE SCALE GENOMIC DNA]</scope>
    <source>
        <strain evidence="1 2">NHI-2</strain>
    </source>
</reference>
<accession>A0A544T0G5</accession>
<keyword evidence="2" id="KW-1185">Reference proteome</keyword>
<dbReference type="AlphaFoldDB" id="A0A544T0G5"/>
<dbReference type="RefSeq" id="WP_142608134.1">
    <property type="nucleotide sequence ID" value="NZ_VDGG01000033.1"/>
</dbReference>
<organism evidence="1 2">
    <name type="scientific">Psychrobacillus soli</name>
    <dbReference type="NCBI Taxonomy" id="1543965"/>
    <lineage>
        <taxon>Bacteria</taxon>
        <taxon>Bacillati</taxon>
        <taxon>Bacillota</taxon>
        <taxon>Bacilli</taxon>
        <taxon>Bacillales</taxon>
        <taxon>Bacillaceae</taxon>
        <taxon>Psychrobacillus</taxon>
    </lineage>
</organism>
<comment type="caution">
    <text evidence="1">The sequence shown here is derived from an EMBL/GenBank/DDBJ whole genome shotgun (WGS) entry which is preliminary data.</text>
</comment>
<evidence type="ECO:0000313" key="2">
    <source>
        <dbReference type="Proteomes" id="UP000318937"/>
    </source>
</evidence>
<name>A0A544T0G5_9BACI</name>